<accession>A0A2B7Z6Z6</accession>
<dbReference type="AlphaFoldDB" id="A0A2B7Z6Z6"/>
<evidence type="ECO:0000256" key="1">
    <source>
        <dbReference type="SAM" id="MobiDB-lite"/>
    </source>
</evidence>
<dbReference type="VEuPathDB" id="FungiDB:EMCG_04932"/>
<sequence>MSNPPDIWTEEEKTFLLTEIIKKARIPPRFLYSMIQEHRISPAFMEIPLPPGRSLIACQNAYYHMAQEYGPLSQQRQSLSGPTAPLQISPGDRKRPLPPLQLDKPPAGHRAIQPKPTAPGRYSSTDIRTPQQLSPSVDSSLFNEPPRKRGRPSKAELQRRSQVAQARGEMYPPVKRDLPRPEMALAPSVPMGAAPEASAFSTIRPQVADSHIYGGQIQQADALGSQTQDIRVHRAPRPQTGPSTGAPVGLTPKSGPGESTPRTIIENQAVLPTTSLAPSFKGINQSSSVPVSPRPETPLVSSTATVENGRDTTPAFSGAGRGSAS</sequence>
<feature type="region of interest" description="Disordered" evidence="1">
    <location>
        <begin position="222"/>
        <end position="325"/>
    </location>
</feature>
<evidence type="ECO:0000313" key="3">
    <source>
        <dbReference type="Proteomes" id="UP000226031"/>
    </source>
</evidence>
<feature type="compositionally biased region" description="Polar residues" evidence="1">
    <location>
        <begin position="260"/>
        <end position="290"/>
    </location>
</feature>
<comment type="caution">
    <text evidence="2">The sequence shown here is derived from an EMBL/GenBank/DDBJ whole genome shotgun (WGS) entry which is preliminary data.</text>
</comment>
<gene>
    <name evidence="2" type="ORF">GX50_08456</name>
</gene>
<name>A0A2B7Z6Z6_9EURO</name>
<dbReference type="EMBL" id="PDND01000316">
    <property type="protein sequence ID" value="PGH28802.1"/>
    <property type="molecule type" value="Genomic_DNA"/>
</dbReference>
<organism evidence="2 3">
    <name type="scientific">[Emmonsia] crescens</name>
    <dbReference type="NCBI Taxonomy" id="73230"/>
    <lineage>
        <taxon>Eukaryota</taxon>
        <taxon>Fungi</taxon>
        <taxon>Dikarya</taxon>
        <taxon>Ascomycota</taxon>
        <taxon>Pezizomycotina</taxon>
        <taxon>Eurotiomycetes</taxon>
        <taxon>Eurotiomycetidae</taxon>
        <taxon>Onygenales</taxon>
        <taxon>Ajellomycetaceae</taxon>
        <taxon>Emergomyces</taxon>
    </lineage>
</organism>
<feature type="region of interest" description="Disordered" evidence="1">
    <location>
        <begin position="73"/>
        <end position="180"/>
    </location>
</feature>
<reference evidence="2 3" key="1">
    <citation type="submission" date="2017-10" db="EMBL/GenBank/DDBJ databases">
        <title>Comparative genomics in systemic dimorphic fungi from Ajellomycetaceae.</title>
        <authorList>
            <person name="Munoz J.F."/>
            <person name="Mcewen J.G."/>
            <person name="Clay O.K."/>
            <person name="Cuomo C.A."/>
        </authorList>
    </citation>
    <scope>NUCLEOTIDE SEQUENCE [LARGE SCALE GENOMIC DNA]</scope>
    <source>
        <strain evidence="2 3">UAMH4076</strain>
    </source>
</reference>
<feature type="compositionally biased region" description="Polar residues" evidence="1">
    <location>
        <begin position="122"/>
        <end position="142"/>
    </location>
</feature>
<evidence type="ECO:0008006" key="4">
    <source>
        <dbReference type="Google" id="ProtNLM"/>
    </source>
</evidence>
<evidence type="ECO:0000313" key="2">
    <source>
        <dbReference type="EMBL" id="PGH28802.1"/>
    </source>
</evidence>
<protein>
    <recommendedName>
        <fullName evidence="4">AT hook domain-containing protein</fullName>
    </recommendedName>
</protein>
<proteinExistence type="predicted"/>
<keyword evidence="3" id="KW-1185">Reference proteome</keyword>
<dbReference type="Proteomes" id="UP000226031">
    <property type="component" value="Unassembled WGS sequence"/>
</dbReference>
<dbReference type="STRING" id="73230.A0A2B7Z6Z6"/>